<dbReference type="PANTHER" id="PTHR30055:SF235">
    <property type="entry name" value="TRANSCRIPTIONAL REGULATORY PROTEIN"/>
    <property type="match status" value="1"/>
</dbReference>
<accession>A0A6I3IGN1</accession>
<feature type="DNA-binding region" description="H-T-H motif" evidence="2">
    <location>
        <begin position="34"/>
        <end position="53"/>
    </location>
</feature>
<dbReference type="GO" id="GO:0003700">
    <property type="term" value="F:DNA-binding transcription factor activity"/>
    <property type="evidence" value="ECO:0007669"/>
    <property type="project" value="TreeGrafter"/>
</dbReference>
<sequence>MSPRGRRPAGEDARAQIVEAARTELAAKGYDGTSLRGVARAAGVDPALVHHYFAGKTALFAAAMEVPFDPRQVIDGVLEAPVDRLGESLVRAFLGVWDTPEGRVRIAALLRSAATHPDAMTLLEQFLVREIFGRVAGRAGPRGLERRAGLVATQMIGLGFARYVAELPGVADAEAEELVAAVAPVIQRYLDLPGS</sequence>
<dbReference type="GO" id="GO:0000976">
    <property type="term" value="F:transcription cis-regulatory region binding"/>
    <property type="evidence" value="ECO:0007669"/>
    <property type="project" value="TreeGrafter"/>
</dbReference>
<dbReference type="EMBL" id="WLVL01000048">
    <property type="protein sequence ID" value="MTB73212.1"/>
    <property type="molecule type" value="Genomic_DNA"/>
</dbReference>
<comment type="caution">
    <text evidence="4">The sequence shown here is derived from an EMBL/GenBank/DDBJ whole genome shotgun (WGS) entry which is preliminary data.</text>
</comment>
<feature type="domain" description="HTH tetR-type" evidence="3">
    <location>
        <begin position="11"/>
        <end position="71"/>
    </location>
</feature>
<evidence type="ECO:0000256" key="2">
    <source>
        <dbReference type="PROSITE-ProRule" id="PRU00335"/>
    </source>
</evidence>
<dbReference type="Pfam" id="PF17920">
    <property type="entry name" value="TetR_C_16"/>
    <property type="match status" value="1"/>
</dbReference>
<dbReference type="PROSITE" id="PS50977">
    <property type="entry name" value="HTH_TETR_2"/>
    <property type="match status" value="1"/>
</dbReference>
<evidence type="ECO:0000313" key="5">
    <source>
        <dbReference type="Proteomes" id="UP000431092"/>
    </source>
</evidence>
<dbReference type="InterPro" id="IPR009057">
    <property type="entry name" value="Homeodomain-like_sf"/>
</dbReference>
<keyword evidence="1 2" id="KW-0238">DNA-binding</keyword>
<name>A0A6I3IGN1_9MICO</name>
<dbReference type="PRINTS" id="PR00455">
    <property type="entry name" value="HTHTETR"/>
</dbReference>
<dbReference type="SUPFAM" id="SSF46689">
    <property type="entry name" value="Homeodomain-like"/>
    <property type="match status" value="1"/>
</dbReference>
<keyword evidence="5" id="KW-1185">Reference proteome</keyword>
<dbReference type="InterPro" id="IPR001647">
    <property type="entry name" value="HTH_TetR"/>
</dbReference>
<dbReference type="Gene3D" id="1.10.357.10">
    <property type="entry name" value="Tetracycline Repressor, domain 2"/>
    <property type="match status" value="1"/>
</dbReference>
<dbReference type="InterPro" id="IPR036271">
    <property type="entry name" value="Tet_transcr_reg_TetR-rel_C_sf"/>
</dbReference>
<gene>
    <name evidence="4" type="ORF">GGG17_14820</name>
</gene>
<dbReference type="SUPFAM" id="SSF48498">
    <property type="entry name" value="Tetracyclin repressor-like, C-terminal domain"/>
    <property type="match status" value="1"/>
</dbReference>
<organism evidence="4 5">
    <name type="scientific">Arsenicicoccus cauae</name>
    <dbReference type="NCBI Taxonomy" id="2663847"/>
    <lineage>
        <taxon>Bacteria</taxon>
        <taxon>Bacillati</taxon>
        <taxon>Actinomycetota</taxon>
        <taxon>Actinomycetes</taxon>
        <taxon>Micrococcales</taxon>
        <taxon>Intrasporangiaceae</taxon>
        <taxon>Arsenicicoccus</taxon>
    </lineage>
</organism>
<dbReference type="InterPro" id="IPR041678">
    <property type="entry name" value="TetR_C_16"/>
</dbReference>
<evidence type="ECO:0000256" key="1">
    <source>
        <dbReference type="ARBA" id="ARBA00023125"/>
    </source>
</evidence>
<dbReference type="RefSeq" id="WP_154594472.1">
    <property type="nucleotide sequence ID" value="NZ_CP171001.1"/>
</dbReference>
<dbReference type="Pfam" id="PF00440">
    <property type="entry name" value="TetR_N"/>
    <property type="match status" value="1"/>
</dbReference>
<dbReference type="InterPro" id="IPR050109">
    <property type="entry name" value="HTH-type_TetR-like_transc_reg"/>
</dbReference>
<dbReference type="PANTHER" id="PTHR30055">
    <property type="entry name" value="HTH-TYPE TRANSCRIPTIONAL REGULATOR RUTR"/>
    <property type="match status" value="1"/>
</dbReference>
<proteinExistence type="predicted"/>
<dbReference type="Proteomes" id="UP000431092">
    <property type="component" value="Unassembled WGS sequence"/>
</dbReference>
<evidence type="ECO:0000259" key="3">
    <source>
        <dbReference type="PROSITE" id="PS50977"/>
    </source>
</evidence>
<dbReference type="Gene3D" id="1.10.10.60">
    <property type="entry name" value="Homeodomain-like"/>
    <property type="match status" value="1"/>
</dbReference>
<dbReference type="AlphaFoldDB" id="A0A6I3IGN1"/>
<protein>
    <submittedName>
        <fullName evidence="4">TetR family transcriptional regulator</fullName>
    </submittedName>
</protein>
<reference evidence="4 5" key="1">
    <citation type="submission" date="2019-11" db="EMBL/GenBank/DDBJ databases">
        <title>Whole genome sequencing identifies a novel species of the genus Arsenicicoccus isolated from human blood.</title>
        <authorList>
            <person name="Jeong J.H."/>
            <person name="Kweon O.J."/>
            <person name="Kim H.R."/>
            <person name="Kim T.-H."/>
            <person name="Ha S.-M."/>
            <person name="Lee M.-K."/>
        </authorList>
    </citation>
    <scope>NUCLEOTIDE SEQUENCE [LARGE SCALE GENOMIC DNA]</scope>
    <source>
        <strain evidence="4 5">MKL-02</strain>
    </source>
</reference>
<evidence type="ECO:0000313" key="4">
    <source>
        <dbReference type="EMBL" id="MTB73212.1"/>
    </source>
</evidence>